<keyword evidence="1" id="KW-0732">Signal</keyword>
<feature type="signal peptide" evidence="1">
    <location>
        <begin position="1"/>
        <end position="21"/>
    </location>
</feature>
<gene>
    <name evidence="2" type="ORF">CQA69_07160</name>
</gene>
<dbReference type="Proteomes" id="UP000308838">
    <property type="component" value="Unassembled WGS sequence"/>
</dbReference>
<organism evidence="2 3">
    <name type="scientific">Campylobacter estrildidarum</name>
    <dbReference type="NCBI Taxonomy" id="2510189"/>
    <lineage>
        <taxon>Bacteria</taxon>
        <taxon>Pseudomonadati</taxon>
        <taxon>Campylobacterota</taxon>
        <taxon>Epsilonproteobacteria</taxon>
        <taxon>Campylobacterales</taxon>
        <taxon>Campylobacteraceae</taxon>
        <taxon>Campylobacter</taxon>
    </lineage>
</organism>
<evidence type="ECO:0000313" key="2">
    <source>
        <dbReference type="EMBL" id="TKX29942.1"/>
    </source>
</evidence>
<name>A0A4V6DVY0_9BACT</name>
<dbReference type="EMBL" id="NXLZ01000012">
    <property type="protein sequence ID" value="TKX29942.1"/>
    <property type="molecule type" value="Genomic_DNA"/>
</dbReference>
<evidence type="ECO:0000313" key="3">
    <source>
        <dbReference type="Proteomes" id="UP000308838"/>
    </source>
</evidence>
<dbReference type="OrthoDB" id="5323916at2"/>
<evidence type="ECO:0000256" key="1">
    <source>
        <dbReference type="SAM" id="SignalP"/>
    </source>
</evidence>
<dbReference type="AlphaFoldDB" id="A0A4V6DVY0"/>
<proteinExistence type="predicted"/>
<reference evidence="2 3" key="1">
    <citation type="submission" date="2018-05" db="EMBL/GenBank/DDBJ databases">
        <title>Novel Campyloabacter and Helicobacter Species and Strains.</title>
        <authorList>
            <person name="Mannion A.J."/>
            <person name="Shen Z."/>
            <person name="Fox J.G."/>
        </authorList>
    </citation>
    <scope>NUCLEOTIDE SEQUENCE [LARGE SCALE GENOMIC DNA]</scope>
    <source>
        <strain evidence="3">MIT17-664</strain>
    </source>
</reference>
<comment type="caution">
    <text evidence="2">The sequence shown here is derived from an EMBL/GenBank/DDBJ whole genome shotgun (WGS) entry which is preliminary data.</text>
</comment>
<dbReference type="RefSeq" id="WP_137621096.1">
    <property type="nucleotide sequence ID" value="NZ_NXLZ01000012.1"/>
</dbReference>
<sequence length="182" mass="20760">MIKKLLSVATLGALLASSAFGDDFLAKVSNGALSDNSVGVKVLSLNEMKDVKGGLLIRQAYHSAYVNSYGQRLNYTEYWQVLPDAYEEKIGVIKVLDTDKYSTTDYQSFKWFTSLDPKNEIVTIMGTYDFKTQLVYAQFIIYNTKTKTHRIVSNHPLANKIFNTTKQMVAYYVYNNRYMPIK</sequence>
<feature type="chain" id="PRO_5020636483" evidence="1">
    <location>
        <begin position="22"/>
        <end position="182"/>
    </location>
</feature>
<accession>A0A4V6DVY0</accession>
<keyword evidence="3" id="KW-1185">Reference proteome</keyword>
<protein>
    <submittedName>
        <fullName evidence="2">Uncharacterized protein</fullName>
    </submittedName>
</protein>